<dbReference type="GO" id="GO:0004888">
    <property type="term" value="F:transmembrane signaling receptor activity"/>
    <property type="evidence" value="ECO:0007669"/>
    <property type="project" value="TreeGrafter"/>
</dbReference>
<feature type="domain" description="HAMP" evidence="9">
    <location>
        <begin position="349"/>
        <end position="404"/>
    </location>
</feature>
<sequence>MISLKNMKVGAKIGGGFGLVLLLLAAASLLAAAGINGIVDNAREVIAGNQLDGSLAQKEIDHLDWAAKVGSFLSDPEVGELTVQLDPKKCAFGQWYYGDGRQKAERLVPSLAPLLAAIEEPHALLHQSAARVKEVFRQPHPGLLARLSGILVRHLEWANTVCRKLNALCLGAAGQGGGPGFALGVELDPQKCALGQFLRSTEVQAMRQRFPEFDQAMAAVADPHQRLHASAAQIQDLTRRGLMDQASRVYQSQTLPALVEVRRFLDQAIEAEQSLQNAANEALAIYARQTQPNLTKVQALLNDIRAEAKVHILSDEAMLDQAMTTRLTVLIIAVAALLLGCGLAVLLTRAITTPLGAALAAINRAAAGDFTLRLSQAETERGDELGLMLRSLQTMSDRLADTVRQVIQATHTVASAANQISQGNQDLSERTQQQAAGIEETASSLEEMTSSVKQNAGNSAAAAKLAATTAQMAQEGGRVLERTVEAMADVSQSSRKIADIINVVNDIAFQTNLLALNAAVEAARAGEAGRGFAVVAGEVRNLAGRSAAAAKEIQTLISDSVGKVRHGNELVADSGKILGEIIENVERVANTIGEISAASQEQAQGIDEVNKAVTIMDQAVQQNAALVEEAAAASENQAAAAEELRQQMAQFKVD</sequence>
<dbReference type="SUPFAM" id="SSF58104">
    <property type="entry name" value="Methyl-accepting chemotaxis protein (MCP) signaling domain"/>
    <property type="match status" value="1"/>
</dbReference>
<evidence type="ECO:0000256" key="7">
    <source>
        <dbReference type="SAM" id="Phobius"/>
    </source>
</evidence>
<dbReference type="Gene3D" id="1.20.120.30">
    <property type="entry name" value="Aspartate receptor, ligand-binding domain"/>
    <property type="match status" value="2"/>
</dbReference>
<feature type="transmembrane region" description="Helical" evidence="7">
    <location>
        <begin position="327"/>
        <end position="347"/>
    </location>
</feature>
<dbReference type="CDD" id="cd11386">
    <property type="entry name" value="MCP_signal"/>
    <property type="match status" value="1"/>
</dbReference>
<reference evidence="10 11" key="1">
    <citation type="journal article" date="2010" name="Stand. Genomic Sci.">
        <title>Complete genome sequence of Desulfarculus baarsii type strain (2st14).</title>
        <authorList>
            <person name="Sun H."/>
            <person name="Spring S."/>
            <person name="Lapidus A."/>
            <person name="Davenport K."/>
            <person name="Del Rio T.G."/>
            <person name="Tice H."/>
            <person name="Nolan M."/>
            <person name="Copeland A."/>
            <person name="Cheng J.F."/>
            <person name="Lucas S."/>
            <person name="Tapia R."/>
            <person name="Goodwin L."/>
            <person name="Pitluck S."/>
            <person name="Ivanova N."/>
            <person name="Pagani I."/>
            <person name="Mavromatis K."/>
            <person name="Ovchinnikova G."/>
            <person name="Pati A."/>
            <person name="Chen A."/>
            <person name="Palaniappan K."/>
            <person name="Hauser L."/>
            <person name="Chang Y.J."/>
            <person name="Jeffries C.D."/>
            <person name="Detter J.C."/>
            <person name="Han C."/>
            <person name="Rohde M."/>
            <person name="Brambilla E."/>
            <person name="Goker M."/>
            <person name="Woyke T."/>
            <person name="Bristow J."/>
            <person name="Eisen J.A."/>
            <person name="Markowitz V."/>
            <person name="Hugenholtz P."/>
            <person name="Kyrpides N.C."/>
            <person name="Klenk H.P."/>
            <person name="Land M."/>
        </authorList>
    </citation>
    <scope>NUCLEOTIDE SEQUENCE [LARGE SCALE GENOMIC DNA]</scope>
    <source>
        <strain evidence="11">ATCC 33931 / DSM 2075 / LMG 7858 / VKM B-1802 / 2st14</strain>
    </source>
</reference>
<dbReference type="HOGENOM" id="CLU_000445_107_16_7"/>
<evidence type="ECO:0000256" key="6">
    <source>
        <dbReference type="SAM" id="MobiDB-lite"/>
    </source>
</evidence>
<feature type="domain" description="Methyl-accepting transducer" evidence="8">
    <location>
        <begin position="409"/>
        <end position="638"/>
    </location>
</feature>
<dbReference type="PROSITE" id="PS50885">
    <property type="entry name" value="HAMP"/>
    <property type="match status" value="1"/>
</dbReference>
<comment type="similarity">
    <text evidence="3">Belongs to the methyl-accepting chemotaxis (MCP) protein family.</text>
</comment>
<keyword evidence="7" id="KW-1133">Transmembrane helix</keyword>
<dbReference type="PROSITE" id="PS50111">
    <property type="entry name" value="CHEMOTAXIS_TRANSDUC_2"/>
    <property type="match status" value="1"/>
</dbReference>
<dbReference type="PANTHER" id="PTHR43531">
    <property type="entry name" value="PROTEIN ICFG"/>
    <property type="match status" value="1"/>
</dbReference>
<dbReference type="KEGG" id="dbr:Deba_3035"/>
<evidence type="ECO:0000259" key="8">
    <source>
        <dbReference type="PROSITE" id="PS50111"/>
    </source>
</evidence>
<dbReference type="GO" id="GO:0007165">
    <property type="term" value="P:signal transduction"/>
    <property type="evidence" value="ECO:0007669"/>
    <property type="project" value="UniProtKB-KW"/>
</dbReference>
<evidence type="ECO:0000259" key="9">
    <source>
        <dbReference type="PROSITE" id="PS50885"/>
    </source>
</evidence>
<keyword evidence="5" id="KW-0175">Coiled coil</keyword>
<dbReference type="InterPro" id="IPR051310">
    <property type="entry name" value="MCP_chemotaxis"/>
</dbReference>
<dbReference type="RefSeq" id="WP_013259825.1">
    <property type="nucleotide sequence ID" value="NC_014365.1"/>
</dbReference>
<dbReference type="Proteomes" id="UP000009047">
    <property type="component" value="Chromosome"/>
</dbReference>
<keyword evidence="7" id="KW-0812">Transmembrane</keyword>
<organism evidence="10 11">
    <name type="scientific">Desulfarculus baarsii (strain ATCC 33931 / DSM 2075 / LMG 7858 / VKM B-1802 / 2st14)</name>
    <dbReference type="NCBI Taxonomy" id="644282"/>
    <lineage>
        <taxon>Bacteria</taxon>
        <taxon>Pseudomonadati</taxon>
        <taxon>Thermodesulfobacteriota</taxon>
        <taxon>Desulfarculia</taxon>
        <taxon>Desulfarculales</taxon>
        <taxon>Desulfarculaceae</taxon>
        <taxon>Desulfarculus</taxon>
    </lineage>
</organism>
<dbReference type="Pfam" id="PF00672">
    <property type="entry name" value="HAMP"/>
    <property type="match status" value="1"/>
</dbReference>
<evidence type="ECO:0000256" key="4">
    <source>
        <dbReference type="PROSITE-ProRule" id="PRU00284"/>
    </source>
</evidence>
<protein>
    <submittedName>
        <fullName evidence="10">Methyl-accepting chemotaxis sensory transducer</fullName>
    </submittedName>
</protein>
<evidence type="ECO:0000313" key="10">
    <source>
        <dbReference type="EMBL" id="ADK86388.1"/>
    </source>
</evidence>
<gene>
    <name evidence="10" type="ordered locus">Deba_3035</name>
</gene>
<evidence type="ECO:0000256" key="1">
    <source>
        <dbReference type="ARBA" id="ARBA00004370"/>
    </source>
</evidence>
<dbReference type="InterPro" id="IPR003660">
    <property type="entry name" value="HAMP_dom"/>
</dbReference>
<evidence type="ECO:0000256" key="2">
    <source>
        <dbReference type="ARBA" id="ARBA00022481"/>
    </source>
</evidence>
<name>E1QLF3_DESB2</name>
<keyword evidence="7" id="KW-0472">Membrane</keyword>
<dbReference type="PANTHER" id="PTHR43531:SF14">
    <property type="entry name" value="METHYL-ACCEPTING CHEMOTAXIS PROTEIN I-RELATED"/>
    <property type="match status" value="1"/>
</dbReference>
<evidence type="ECO:0000256" key="3">
    <source>
        <dbReference type="ARBA" id="ARBA00029447"/>
    </source>
</evidence>
<dbReference type="EMBL" id="CP002085">
    <property type="protein sequence ID" value="ADK86388.1"/>
    <property type="molecule type" value="Genomic_DNA"/>
</dbReference>
<dbReference type="Pfam" id="PF13682">
    <property type="entry name" value="CZB"/>
    <property type="match status" value="1"/>
</dbReference>
<keyword evidence="11" id="KW-1185">Reference proteome</keyword>
<dbReference type="OrthoDB" id="5422635at2"/>
<dbReference type="FunFam" id="1.10.287.950:FF:000001">
    <property type="entry name" value="Methyl-accepting chemotaxis sensory transducer"/>
    <property type="match status" value="1"/>
</dbReference>
<dbReference type="STRING" id="644282.Deba_3035"/>
<dbReference type="eggNOG" id="COG0840">
    <property type="taxonomic scope" value="Bacteria"/>
</dbReference>
<dbReference type="InterPro" id="IPR025991">
    <property type="entry name" value="Chemoreceptor_zinc-bind_dom"/>
</dbReference>
<dbReference type="SMART" id="SM00304">
    <property type="entry name" value="HAMP"/>
    <property type="match status" value="1"/>
</dbReference>
<dbReference type="Gene3D" id="1.10.287.950">
    <property type="entry name" value="Methyl-accepting chemotaxis protein"/>
    <property type="match status" value="1"/>
</dbReference>
<dbReference type="GO" id="GO:0006935">
    <property type="term" value="P:chemotaxis"/>
    <property type="evidence" value="ECO:0007669"/>
    <property type="project" value="TreeGrafter"/>
</dbReference>
<dbReference type="AlphaFoldDB" id="E1QLF3"/>
<proteinExistence type="inferred from homology"/>
<dbReference type="InterPro" id="IPR004089">
    <property type="entry name" value="MCPsignal_dom"/>
</dbReference>
<feature type="coiled-coil region" evidence="5">
    <location>
        <begin position="616"/>
        <end position="647"/>
    </location>
</feature>
<keyword evidence="2" id="KW-0488">Methylation</keyword>
<evidence type="ECO:0000313" key="11">
    <source>
        <dbReference type="Proteomes" id="UP000009047"/>
    </source>
</evidence>
<dbReference type="GO" id="GO:0005886">
    <property type="term" value="C:plasma membrane"/>
    <property type="evidence" value="ECO:0007669"/>
    <property type="project" value="TreeGrafter"/>
</dbReference>
<feature type="region of interest" description="Disordered" evidence="6">
    <location>
        <begin position="420"/>
        <end position="453"/>
    </location>
</feature>
<dbReference type="Pfam" id="PF00015">
    <property type="entry name" value="MCPsignal"/>
    <property type="match status" value="1"/>
</dbReference>
<dbReference type="SMART" id="SM00283">
    <property type="entry name" value="MA"/>
    <property type="match status" value="1"/>
</dbReference>
<evidence type="ECO:0000256" key="5">
    <source>
        <dbReference type="SAM" id="Coils"/>
    </source>
</evidence>
<comment type="subcellular location">
    <subcellularLocation>
        <location evidence="1">Membrane</location>
    </subcellularLocation>
</comment>
<accession>E1QLF3</accession>
<keyword evidence="4" id="KW-0807">Transducer</keyword>